<dbReference type="GO" id="GO:0016787">
    <property type="term" value="F:hydrolase activity"/>
    <property type="evidence" value="ECO:0007669"/>
    <property type="project" value="UniProtKB-KW"/>
</dbReference>
<accession>A0A538U9P5</accession>
<dbReference type="EMBL" id="VBPA01000049">
    <property type="protein sequence ID" value="TMQ72625.1"/>
    <property type="molecule type" value="Genomic_DNA"/>
</dbReference>
<keyword evidence="2" id="KW-0862">Zinc</keyword>
<feature type="signal peptide" evidence="3">
    <location>
        <begin position="1"/>
        <end position="22"/>
    </location>
</feature>
<evidence type="ECO:0000313" key="4">
    <source>
        <dbReference type="EMBL" id="TMQ72625.1"/>
    </source>
</evidence>
<comment type="caution">
    <text evidence="4">The sequence shown here is derived from an EMBL/GenBank/DDBJ whole genome shotgun (WGS) entry which is preliminary data.</text>
</comment>
<dbReference type="InterPro" id="IPR002933">
    <property type="entry name" value="Peptidase_M20"/>
</dbReference>
<keyword evidence="1" id="KW-0378">Hydrolase</keyword>
<evidence type="ECO:0000256" key="1">
    <source>
        <dbReference type="ARBA" id="ARBA00022801"/>
    </source>
</evidence>
<dbReference type="Proteomes" id="UP000319836">
    <property type="component" value="Unassembled WGS sequence"/>
</dbReference>
<evidence type="ECO:0000256" key="3">
    <source>
        <dbReference type="SAM" id="SignalP"/>
    </source>
</evidence>
<dbReference type="Gene3D" id="3.40.630.10">
    <property type="entry name" value="Zn peptidases"/>
    <property type="match status" value="1"/>
</dbReference>
<dbReference type="InterPro" id="IPR001261">
    <property type="entry name" value="ArgE/DapE_CS"/>
</dbReference>
<dbReference type="PANTHER" id="PTHR43808">
    <property type="entry name" value="ACETYLORNITHINE DEACETYLASE"/>
    <property type="match status" value="1"/>
</dbReference>
<evidence type="ECO:0000313" key="5">
    <source>
        <dbReference type="Proteomes" id="UP000319836"/>
    </source>
</evidence>
<keyword evidence="3" id="KW-0732">Signal</keyword>
<gene>
    <name evidence="4" type="ORF">E6K80_02270</name>
</gene>
<feature type="chain" id="PRO_5022170509" evidence="3">
    <location>
        <begin position="23"/>
        <end position="202"/>
    </location>
</feature>
<dbReference type="InterPro" id="IPR050072">
    <property type="entry name" value="Peptidase_M20A"/>
</dbReference>
<proteinExistence type="predicted"/>
<protein>
    <submittedName>
        <fullName evidence="4">M20 family metallopeptidase</fullName>
    </submittedName>
</protein>
<reference evidence="4 5" key="1">
    <citation type="journal article" date="2019" name="Nat. Microbiol.">
        <title>Mediterranean grassland soil C-N compound turnover is dependent on rainfall and depth, and is mediated by genomically divergent microorganisms.</title>
        <authorList>
            <person name="Diamond S."/>
            <person name="Andeer P.F."/>
            <person name="Li Z."/>
            <person name="Crits-Christoph A."/>
            <person name="Burstein D."/>
            <person name="Anantharaman K."/>
            <person name="Lane K.R."/>
            <person name="Thomas B.C."/>
            <person name="Pan C."/>
            <person name="Northen T.R."/>
            <person name="Banfield J.F."/>
        </authorList>
    </citation>
    <scope>NUCLEOTIDE SEQUENCE [LARGE SCALE GENOMIC DNA]</scope>
    <source>
        <strain evidence="4">WS_10</strain>
    </source>
</reference>
<sequence length="202" mass="21759">MTIRRACWALLASLLVVVPARAGLDPTERALARAVDHRAPAALALLERAVNVNSGTMNFDGVRKVGRLFQSELEALGFKVRWVDGAGFGRAGHLIAERSGRRGGPKVLLIGHLDTVFEADSPFQKFERLYDSTARGPGVIDMKGGDVIVLMALGALADARRLDRLSIRVVLMGDEEKSGAPLTLARRDLFAAADWADVAIGF</sequence>
<name>A0A538U9P5_UNCEI</name>
<evidence type="ECO:0000256" key="2">
    <source>
        <dbReference type="ARBA" id="ARBA00022833"/>
    </source>
</evidence>
<dbReference type="PANTHER" id="PTHR43808:SF32">
    <property type="entry name" value="ARGE_DAPE-RELATED DEACYLASE"/>
    <property type="match status" value="1"/>
</dbReference>
<dbReference type="Pfam" id="PF01546">
    <property type="entry name" value="Peptidase_M20"/>
    <property type="match status" value="1"/>
</dbReference>
<feature type="non-terminal residue" evidence="4">
    <location>
        <position position="202"/>
    </location>
</feature>
<dbReference type="SUPFAM" id="SSF53187">
    <property type="entry name" value="Zn-dependent exopeptidases"/>
    <property type="match status" value="1"/>
</dbReference>
<dbReference type="AlphaFoldDB" id="A0A538U9P5"/>
<organism evidence="4 5">
    <name type="scientific">Eiseniibacteriota bacterium</name>
    <dbReference type="NCBI Taxonomy" id="2212470"/>
    <lineage>
        <taxon>Bacteria</taxon>
        <taxon>Candidatus Eiseniibacteriota</taxon>
    </lineage>
</organism>
<dbReference type="PROSITE" id="PS00758">
    <property type="entry name" value="ARGE_DAPE_CPG2_1"/>
    <property type="match status" value="1"/>
</dbReference>